<keyword evidence="1" id="KW-1133">Transmembrane helix</keyword>
<dbReference type="InterPro" id="IPR004445">
    <property type="entry name" value="GltS"/>
</dbReference>
<organism evidence="3 4">
    <name type="scientific">Ectopseudomonas oleovorans</name>
    <name type="common">Pseudomonas oleovorans</name>
    <dbReference type="NCBI Taxonomy" id="301"/>
    <lineage>
        <taxon>Bacteria</taxon>
        <taxon>Pseudomonadati</taxon>
        <taxon>Pseudomonadota</taxon>
        <taxon>Gammaproteobacteria</taxon>
        <taxon>Pseudomonadales</taxon>
        <taxon>Pseudomonadaceae</taxon>
        <taxon>Ectopseudomonas</taxon>
    </lineage>
</organism>
<dbReference type="GO" id="GO:0015501">
    <property type="term" value="F:glutamate:sodium symporter activity"/>
    <property type="evidence" value="ECO:0007669"/>
    <property type="project" value="UniProtKB-UniRule"/>
</dbReference>
<dbReference type="PANTHER" id="PTHR36178">
    <property type="entry name" value="SLR0625 PROTEIN"/>
    <property type="match status" value="1"/>
</dbReference>
<feature type="transmembrane region" description="Helical" evidence="1">
    <location>
        <begin position="43"/>
        <end position="62"/>
    </location>
</feature>
<keyword evidence="1" id="KW-0472">Membrane</keyword>
<dbReference type="EMBL" id="QASO01000037">
    <property type="protein sequence ID" value="PTU79812.1"/>
    <property type="molecule type" value="Genomic_DNA"/>
</dbReference>
<keyword evidence="1" id="KW-0029">Amino-acid transport</keyword>
<comment type="caution">
    <text evidence="3">The sequence shown here is derived from an EMBL/GenBank/DDBJ whole genome shotgun (WGS) entry which is preliminary data.</text>
</comment>
<dbReference type="PANTHER" id="PTHR36178:SF1">
    <property type="entry name" value="SODIUM_GLUTAMATE SYMPORTER"/>
    <property type="match status" value="1"/>
</dbReference>
<name>A0A2T5PQ12_ECTOL</name>
<sequence length="405" mass="43259">MQDNSFHIHGLVSFTLAIMLLFVGKNLVQRYEPLRRYSIPEPVLGGFLCAAVTATLFFALDIEVTFDLEVRDMLLLYFFAGIGLKSDIRNLVKGGRPLLTLLLLASLFIVLQNLLGMGVASGFGLPATAGLMLGSVSLTGGVGTTLAWAPLFTERLGIGNAMELGIASNTVGLIAACCIGGPIANYLIRRHGLTPSQDPALEIGAPTSPEREPPLHYYDVLWAWMWLNLTLMLGHGLNLLLLNSGITFPAFVSSLMAGIIIRNLMLGAIGNQRIKQWSGAGQGLALISDICLGMFLVMALMGLQLWQLGGVLVFVLTVLALQVLLTILYTALLVFRCMGRNYEASVIASGFGGIALGSTATAIVNITAVTQRYGAAHQAFIIVPLVCGFFIDIVNALIIGFMSGI</sequence>
<keyword evidence="1" id="KW-0739">Sodium transport</keyword>
<dbReference type="Pfam" id="PF03616">
    <property type="entry name" value="Glt_symporter"/>
    <property type="match status" value="1"/>
</dbReference>
<comment type="subcellular location">
    <subcellularLocation>
        <location evidence="1">Cell inner membrane</location>
        <topology evidence="1">Multi-pass membrane protein</topology>
    </subcellularLocation>
</comment>
<proteinExistence type="inferred from homology"/>
<feature type="transmembrane region" description="Helical" evidence="1">
    <location>
        <begin position="74"/>
        <end position="92"/>
    </location>
</feature>
<feature type="transmembrane region" description="Helical" evidence="1">
    <location>
        <begin position="164"/>
        <end position="188"/>
    </location>
</feature>
<dbReference type="GO" id="GO:0005886">
    <property type="term" value="C:plasma membrane"/>
    <property type="evidence" value="ECO:0007669"/>
    <property type="project" value="UniProtKB-SubCell"/>
</dbReference>
<dbReference type="AlphaFoldDB" id="A0A2T5PQ12"/>
<protein>
    <recommendedName>
        <fullName evidence="1 2">Sodium/glutamate symporter</fullName>
    </recommendedName>
</protein>
<keyword evidence="1" id="KW-0406">Ion transport</keyword>
<keyword evidence="1" id="KW-0915">Sodium</keyword>
<dbReference type="RefSeq" id="WP_108233310.1">
    <property type="nucleotide sequence ID" value="NZ_QASO01000037.1"/>
</dbReference>
<keyword evidence="1" id="KW-0813">Transport</keyword>
<feature type="transmembrane region" description="Helical" evidence="1">
    <location>
        <begin position="6"/>
        <end position="23"/>
    </location>
</feature>
<evidence type="ECO:0000256" key="1">
    <source>
        <dbReference type="HAMAP-Rule" id="MF_02062"/>
    </source>
</evidence>
<evidence type="ECO:0000313" key="4">
    <source>
        <dbReference type="Proteomes" id="UP000244052"/>
    </source>
</evidence>
<dbReference type="GO" id="GO:0015813">
    <property type="term" value="P:L-glutamate transmembrane transport"/>
    <property type="evidence" value="ECO:0007669"/>
    <property type="project" value="UniProtKB-UniRule"/>
</dbReference>
<dbReference type="HAMAP" id="MF_02062">
    <property type="entry name" value="GltS"/>
    <property type="match status" value="1"/>
</dbReference>
<feature type="transmembrane region" description="Helical" evidence="1">
    <location>
        <begin position="312"/>
        <end position="335"/>
    </location>
</feature>
<comment type="function">
    <text evidence="1">Catalyzes the sodium-dependent transport of glutamate.</text>
</comment>
<evidence type="ECO:0000313" key="3">
    <source>
        <dbReference type="EMBL" id="PTU79812.1"/>
    </source>
</evidence>
<feature type="transmembrane region" description="Helical" evidence="1">
    <location>
        <begin position="239"/>
        <end position="262"/>
    </location>
</feature>
<feature type="transmembrane region" description="Helical" evidence="1">
    <location>
        <begin position="380"/>
        <end position="402"/>
    </location>
</feature>
<keyword evidence="1" id="KW-0812">Transmembrane</keyword>
<feature type="transmembrane region" description="Helical" evidence="1">
    <location>
        <begin position="283"/>
        <end position="306"/>
    </location>
</feature>
<keyword evidence="1" id="KW-1003">Cell membrane</keyword>
<keyword evidence="4" id="KW-1185">Reference proteome</keyword>
<dbReference type="NCBIfam" id="TIGR00210">
    <property type="entry name" value="gltS"/>
    <property type="match status" value="1"/>
</dbReference>
<reference evidence="3 4" key="1">
    <citation type="submission" date="2018-04" db="EMBL/GenBank/DDBJ databases">
        <title>Pseudomonas sp. nov., isolated from mangrove soil.</title>
        <authorList>
            <person name="Chen C."/>
        </authorList>
    </citation>
    <scope>NUCLEOTIDE SEQUENCE [LARGE SCALE GENOMIC DNA]</scope>
    <source>
        <strain evidence="3 4">JCM 14246</strain>
    </source>
</reference>
<keyword evidence="1" id="KW-0769">Symport</keyword>
<accession>A0A2T5PQ12</accession>
<feature type="transmembrane region" description="Helical" evidence="1">
    <location>
        <begin position="347"/>
        <end position="368"/>
    </location>
</feature>
<keyword evidence="1" id="KW-0997">Cell inner membrane</keyword>
<feature type="transmembrane region" description="Helical" evidence="1">
    <location>
        <begin position="99"/>
        <end position="123"/>
    </location>
</feature>
<feature type="transmembrane region" description="Helical" evidence="1">
    <location>
        <begin position="129"/>
        <end position="152"/>
    </location>
</feature>
<gene>
    <name evidence="1 3" type="primary">gltS</name>
    <name evidence="3" type="ORF">DBO86_06870</name>
</gene>
<evidence type="ECO:0000256" key="2">
    <source>
        <dbReference type="NCBIfam" id="TIGR00210"/>
    </source>
</evidence>
<comment type="similarity">
    <text evidence="1">Belongs to the glutamate:Na(+) symporter (ESS) (TC 2.A.27) family.</text>
</comment>
<dbReference type="Proteomes" id="UP000244052">
    <property type="component" value="Unassembled WGS sequence"/>
</dbReference>